<evidence type="ECO:0000256" key="2">
    <source>
        <dbReference type="SAM" id="MobiDB-lite"/>
    </source>
</evidence>
<feature type="compositionally biased region" description="Basic and acidic residues" evidence="2">
    <location>
        <begin position="397"/>
        <end position="406"/>
    </location>
</feature>
<organism evidence="4 5">
    <name type="scientific">Solanum commersonii</name>
    <name type="common">Commerson's wild potato</name>
    <name type="synonym">Commerson's nightshade</name>
    <dbReference type="NCBI Taxonomy" id="4109"/>
    <lineage>
        <taxon>Eukaryota</taxon>
        <taxon>Viridiplantae</taxon>
        <taxon>Streptophyta</taxon>
        <taxon>Embryophyta</taxon>
        <taxon>Tracheophyta</taxon>
        <taxon>Spermatophyta</taxon>
        <taxon>Magnoliopsida</taxon>
        <taxon>eudicotyledons</taxon>
        <taxon>Gunneridae</taxon>
        <taxon>Pentapetalae</taxon>
        <taxon>asterids</taxon>
        <taxon>lamiids</taxon>
        <taxon>Solanales</taxon>
        <taxon>Solanaceae</taxon>
        <taxon>Solanoideae</taxon>
        <taxon>Solaneae</taxon>
        <taxon>Solanum</taxon>
    </lineage>
</organism>
<dbReference type="GO" id="GO:0008270">
    <property type="term" value="F:zinc ion binding"/>
    <property type="evidence" value="ECO:0007669"/>
    <property type="project" value="UniProtKB-KW"/>
</dbReference>
<comment type="caution">
    <text evidence="4">The sequence shown here is derived from an EMBL/GenBank/DDBJ whole genome shotgun (WGS) entry which is preliminary data.</text>
</comment>
<dbReference type="PANTHER" id="PTHR33054:SF12">
    <property type="entry name" value="ZINC KNUCKLE FAMILY PROTEIN"/>
    <property type="match status" value="1"/>
</dbReference>
<dbReference type="EMBL" id="JACXVP010000006">
    <property type="protein sequence ID" value="KAG5600300.1"/>
    <property type="molecule type" value="Genomic_DNA"/>
</dbReference>
<evidence type="ECO:0000259" key="3">
    <source>
        <dbReference type="PROSITE" id="PS50158"/>
    </source>
</evidence>
<dbReference type="SMART" id="SM00343">
    <property type="entry name" value="ZnF_C2HC"/>
    <property type="match status" value="1"/>
</dbReference>
<sequence length="705" mass="82858">MIPQQLNFSPGSLARKHIQKDFFDEKWNRFKIWFFDSYSKEDMNNISQEFYETCVLHNQIMYFVPWFVTTYLPLYINVIERTYKDGSGITFLAFQKFIEEDIASISIAEINKLITQNNYLSLYAKVLGIKADIAETNIASTSESKAEVVPTHVQRPPGIQDFKFKSLNDLKELLDKKFSGLDFKELLNKKLSGLNFQPIDLSQDFADRMETMIDYKNQISSEFNKFRGYPRKNNGYATKLRMHTYYYPSPTPQDVLIEERDWNQTNTSYSGSEIYEWNLDGLADRQLTIFVHRMLMFYWPLRGWWDNYLNIEEKDSIINVVATDDGVDNLGMTLVKNREDSIYTLVLTILEHFNGRFTNQHETFSLPEPSANSINKSKYYKSSRTEGSHKKRRFRCRSKEEREARKSFRRSNRFTKDRSGRNLSKIKCYKCEKLGHIAPNCRLNNLKTLELDEETYYKIYGLLYTSGSYNDYYSEFDSSSDVELLDLFDNDKNVDSSCTTCKGNICNCENDEIYKLQSQFQDLNMNTITFDNVIELLKEVTDNKLREKIINLAISNEASSSSSKPFENKKNDLNDFEYSTPYSLKEIEIHNSDYSKDRFYKNKSISENHIEKEPINLDSKNDMFLGMMQIITAHKWYNQLYPSIILETPFINAIYPFTCIDSKEFSTTYKDNDISYTFVTDPVTRDINALIDMKILNFEFDPYRA</sequence>
<gene>
    <name evidence="4" type="ORF">H5410_031670</name>
</gene>
<dbReference type="InterPro" id="IPR056648">
    <property type="entry name" value="DUF7746"/>
</dbReference>
<dbReference type="InterPro" id="IPR001878">
    <property type="entry name" value="Znf_CCHC"/>
</dbReference>
<evidence type="ECO:0000256" key="1">
    <source>
        <dbReference type="PROSITE-ProRule" id="PRU00047"/>
    </source>
</evidence>
<dbReference type="PANTHER" id="PTHR33054">
    <property type="entry name" value="CCHC-TYPE DOMAIN-CONTAINING PROTEIN"/>
    <property type="match status" value="1"/>
</dbReference>
<dbReference type="InterPro" id="IPR056010">
    <property type="entry name" value="DUF7588"/>
</dbReference>
<dbReference type="Pfam" id="PF00098">
    <property type="entry name" value="zf-CCHC"/>
    <property type="match status" value="1"/>
</dbReference>
<dbReference type="AlphaFoldDB" id="A0A9J5YME4"/>
<feature type="region of interest" description="Disordered" evidence="2">
    <location>
        <begin position="378"/>
        <end position="418"/>
    </location>
</feature>
<proteinExistence type="predicted"/>
<evidence type="ECO:0000313" key="5">
    <source>
        <dbReference type="Proteomes" id="UP000824120"/>
    </source>
</evidence>
<protein>
    <recommendedName>
        <fullName evidence="3">CCHC-type domain-containing protein</fullName>
    </recommendedName>
</protein>
<keyword evidence="1" id="KW-0863">Zinc-finger</keyword>
<feature type="domain" description="CCHC-type" evidence="3">
    <location>
        <begin position="427"/>
        <end position="442"/>
    </location>
</feature>
<dbReference type="OrthoDB" id="1311003at2759"/>
<dbReference type="PROSITE" id="PS50158">
    <property type="entry name" value="ZF_CCHC"/>
    <property type="match status" value="1"/>
</dbReference>
<dbReference type="InterPro" id="IPR036875">
    <property type="entry name" value="Znf_CCHC_sf"/>
</dbReference>
<reference evidence="4 5" key="1">
    <citation type="submission" date="2020-09" db="EMBL/GenBank/DDBJ databases">
        <title>De no assembly of potato wild relative species, Solanum commersonii.</title>
        <authorList>
            <person name="Cho K."/>
        </authorList>
    </citation>
    <scope>NUCLEOTIDE SEQUENCE [LARGE SCALE GENOMIC DNA]</scope>
    <source>
        <strain evidence="4">LZ3.2</strain>
        <tissue evidence="4">Leaf</tissue>
    </source>
</reference>
<dbReference type="Pfam" id="PF24496">
    <property type="entry name" value="DUF7588"/>
    <property type="match status" value="1"/>
</dbReference>
<dbReference type="SUPFAM" id="SSF57756">
    <property type="entry name" value="Retrovirus zinc finger-like domains"/>
    <property type="match status" value="1"/>
</dbReference>
<dbReference type="GO" id="GO:0003676">
    <property type="term" value="F:nucleic acid binding"/>
    <property type="evidence" value="ECO:0007669"/>
    <property type="project" value="InterPro"/>
</dbReference>
<dbReference type="Proteomes" id="UP000824120">
    <property type="component" value="Chromosome 6"/>
</dbReference>
<keyword evidence="1" id="KW-0862">Zinc</keyword>
<keyword evidence="5" id="KW-1185">Reference proteome</keyword>
<keyword evidence="1" id="KW-0479">Metal-binding</keyword>
<evidence type="ECO:0000313" key="4">
    <source>
        <dbReference type="EMBL" id="KAG5600300.1"/>
    </source>
</evidence>
<accession>A0A9J5YME4</accession>
<name>A0A9J5YME4_SOLCO</name>
<dbReference type="Pfam" id="PF24925">
    <property type="entry name" value="DUF7746"/>
    <property type="match status" value="1"/>
</dbReference>